<gene>
    <name evidence="1" type="ORF">EVA_04630</name>
</gene>
<protein>
    <recommendedName>
        <fullName evidence="2">5'-methylthioadenosine/S-adenosylhomocysteine nucleosidase</fullName>
    </recommendedName>
</protein>
<proteinExistence type="predicted"/>
<dbReference type="SUPFAM" id="SSF53167">
    <property type="entry name" value="Purine and uridine phosphorylases"/>
    <property type="match status" value="1"/>
</dbReference>
<dbReference type="AlphaFoldDB" id="J9GW98"/>
<dbReference type="InterPro" id="IPR035994">
    <property type="entry name" value="Nucleoside_phosphorylase_sf"/>
</dbReference>
<dbReference type="GO" id="GO:0003824">
    <property type="term" value="F:catalytic activity"/>
    <property type="evidence" value="ECO:0007669"/>
    <property type="project" value="InterPro"/>
</dbReference>
<evidence type="ECO:0008006" key="2">
    <source>
        <dbReference type="Google" id="ProtNLM"/>
    </source>
</evidence>
<name>J9GW98_9ZZZZ</name>
<evidence type="ECO:0000313" key="1">
    <source>
        <dbReference type="EMBL" id="EJX07263.1"/>
    </source>
</evidence>
<reference evidence="1" key="1">
    <citation type="journal article" date="2012" name="PLoS ONE">
        <title>Gene sets for utilization of primary and secondary nutrition supplies in the distal gut of endangered iberian lynx.</title>
        <authorList>
            <person name="Alcaide M."/>
            <person name="Messina E."/>
            <person name="Richter M."/>
            <person name="Bargiela R."/>
            <person name="Peplies J."/>
            <person name="Huws S.A."/>
            <person name="Newbold C.J."/>
            <person name="Golyshin P.N."/>
            <person name="Simon M.A."/>
            <person name="Lopez G."/>
            <person name="Yakimov M.M."/>
            <person name="Ferrer M."/>
        </authorList>
    </citation>
    <scope>NUCLEOTIDE SEQUENCE</scope>
</reference>
<comment type="caution">
    <text evidence="1">The sequence shown here is derived from an EMBL/GenBank/DDBJ whole genome shotgun (WGS) entry which is preliminary data.</text>
</comment>
<sequence length="45" mass="4908">MIGLIGAMDVEVERLRARMENPVVETVSGTDYIRGTLMGEDVVLA</sequence>
<organism evidence="1">
    <name type="scientific">gut metagenome</name>
    <dbReference type="NCBI Taxonomy" id="749906"/>
    <lineage>
        <taxon>unclassified sequences</taxon>
        <taxon>metagenomes</taxon>
        <taxon>organismal metagenomes</taxon>
    </lineage>
</organism>
<dbReference type="Gene3D" id="3.40.50.1580">
    <property type="entry name" value="Nucleoside phosphorylase domain"/>
    <property type="match status" value="1"/>
</dbReference>
<accession>J9GW98</accession>
<dbReference type="EMBL" id="AMCI01000925">
    <property type="protein sequence ID" value="EJX07263.1"/>
    <property type="molecule type" value="Genomic_DNA"/>
</dbReference>
<feature type="non-terminal residue" evidence="1">
    <location>
        <position position="45"/>
    </location>
</feature>
<dbReference type="GO" id="GO:0009116">
    <property type="term" value="P:nucleoside metabolic process"/>
    <property type="evidence" value="ECO:0007669"/>
    <property type="project" value="InterPro"/>
</dbReference>